<evidence type="ECO:0000313" key="3">
    <source>
        <dbReference type="Proteomes" id="UP000290289"/>
    </source>
</evidence>
<dbReference type="PANTHER" id="PTHR47880">
    <property type="entry name" value="OS05G0353300 PROTEIN"/>
    <property type="match status" value="1"/>
</dbReference>
<comment type="caution">
    <text evidence="2">The sequence shown here is derived from an EMBL/GenBank/DDBJ whole genome shotgun (WGS) entry which is preliminary data.</text>
</comment>
<keyword evidence="3" id="KW-1185">Reference proteome</keyword>
<evidence type="ECO:0000313" key="2">
    <source>
        <dbReference type="EMBL" id="RXH83906.1"/>
    </source>
</evidence>
<feature type="compositionally biased region" description="Polar residues" evidence="1">
    <location>
        <begin position="331"/>
        <end position="344"/>
    </location>
</feature>
<feature type="region of interest" description="Disordered" evidence="1">
    <location>
        <begin position="331"/>
        <end position="350"/>
    </location>
</feature>
<reference evidence="2 3" key="1">
    <citation type="submission" date="2018-10" db="EMBL/GenBank/DDBJ databases">
        <title>A high-quality apple genome assembly.</title>
        <authorList>
            <person name="Hu J."/>
        </authorList>
    </citation>
    <scope>NUCLEOTIDE SEQUENCE [LARGE SCALE GENOMIC DNA]</scope>
    <source>
        <strain evidence="3">cv. HFTH1</strain>
        <tissue evidence="2">Young leaf</tissue>
    </source>
</reference>
<gene>
    <name evidence="2" type="ORF">DVH24_013151</name>
</gene>
<dbReference type="InterPro" id="IPR011990">
    <property type="entry name" value="TPR-like_helical_dom_sf"/>
</dbReference>
<dbReference type="PANTHER" id="PTHR47880:SF1">
    <property type="entry name" value="OS05G0353300 PROTEIN"/>
    <property type="match status" value="1"/>
</dbReference>
<sequence length="350" mass="38663">MSEGFFEAIEELERMAREPSDVLEEMNDRLSARELQLVLVYFSQEGRDSWCALEVFEWLRKENRVDKETMELMVSIMCSWVKKLIKEEHDIGDVVDLLVESDCVGLKPSFSMMENVISLYWEMGEKEKAVFFVKEGFSEVGNSSKRIWVCLAISIIHTGQRNLVVVSTPTHSSSSSTKTHPLQHAKLSFLHNSEQMAASHEQDSSSPPGALPRLLSYIRATAIPTNSSFSKASAASGSTAAAAFLMVRHASFGILATTSPSLRSPTALTRIRLLRLLLFRLCAGSSGHPLHGISPSRHLVLYRAQQHLGSSLGNGVSSLPLSTPANYSSRTSSLTIPANSSTHHPNLYKK</sequence>
<organism evidence="2 3">
    <name type="scientific">Malus domestica</name>
    <name type="common">Apple</name>
    <name type="synonym">Pyrus malus</name>
    <dbReference type="NCBI Taxonomy" id="3750"/>
    <lineage>
        <taxon>Eukaryota</taxon>
        <taxon>Viridiplantae</taxon>
        <taxon>Streptophyta</taxon>
        <taxon>Embryophyta</taxon>
        <taxon>Tracheophyta</taxon>
        <taxon>Spermatophyta</taxon>
        <taxon>Magnoliopsida</taxon>
        <taxon>eudicotyledons</taxon>
        <taxon>Gunneridae</taxon>
        <taxon>Pentapetalae</taxon>
        <taxon>rosids</taxon>
        <taxon>fabids</taxon>
        <taxon>Rosales</taxon>
        <taxon>Rosaceae</taxon>
        <taxon>Amygdaloideae</taxon>
        <taxon>Maleae</taxon>
        <taxon>Malus</taxon>
    </lineage>
</organism>
<accession>A0A498IKN4</accession>
<proteinExistence type="predicted"/>
<protein>
    <submittedName>
        <fullName evidence="2">Uncharacterized protein</fullName>
    </submittedName>
</protein>
<dbReference type="Proteomes" id="UP000290289">
    <property type="component" value="Chromosome 11"/>
</dbReference>
<name>A0A498IKN4_MALDO</name>
<evidence type="ECO:0000256" key="1">
    <source>
        <dbReference type="SAM" id="MobiDB-lite"/>
    </source>
</evidence>
<dbReference type="EMBL" id="RDQH01000337">
    <property type="protein sequence ID" value="RXH83906.1"/>
    <property type="molecule type" value="Genomic_DNA"/>
</dbReference>
<dbReference type="Gene3D" id="1.25.40.10">
    <property type="entry name" value="Tetratricopeptide repeat domain"/>
    <property type="match status" value="1"/>
</dbReference>
<dbReference type="AlphaFoldDB" id="A0A498IKN4"/>